<accession>A0AAW1SBR9</accession>
<name>A0AAW1SBR9_9CHLO</name>
<dbReference type="Proteomes" id="UP001438707">
    <property type="component" value="Unassembled WGS sequence"/>
</dbReference>
<evidence type="ECO:0000313" key="2">
    <source>
        <dbReference type="Proteomes" id="UP001438707"/>
    </source>
</evidence>
<dbReference type="EMBL" id="JALJOS010000002">
    <property type="protein sequence ID" value="KAK9843009.1"/>
    <property type="molecule type" value="Genomic_DNA"/>
</dbReference>
<organism evidence="1 2">
    <name type="scientific">Apatococcus lobatus</name>
    <dbReference type="NCBI Taxonomy" id="904363"/>
    <lineage>
        <taxon>Eukaryota</taxon>
        <taxon>Viridiplantae</taxon>
        <taxon>Chlorophyta</taxon>
        <taxon>core chlorophytes</taxon>
        <taxon>Trebouxiophyceae</taxon>
        <taxon>Chlorellales</taxon>
        <taxon>Chlorellaceae</taxon>
        <taxon>Apatococcus</taxon>
    </lineage>
</organism>
<sequence>MLLDLLELTAQQQKLAKLIWREWQEGLAHAKEERQQILSEMQASGAAASMQRGMRPDRFSETSVFLEQAAALAENCVIQQEITIHCHHRFLLQVCTPESIAQIWRAAWPCWPDKINLLRQLDALRQPSQGPAGVASVAAWSHHVPHSCHVEEIACKP</sequence>
<protein>
    <submittedName>
        <fullName evidence="1">Uncharacterized protein</fullName>
    </submittedName>
</protein>
<reference evidence="1 2" key="1">
    <citation type="journal article" date="2024" name="Nat. Commun.">
        <title>Phylogenomics reveals the evolutionary origins of lichenization in chlorophyte algae.</title>
        <authorList>
            <person name="Puginier C."/>
            <person name="Libourel C."/>
            <person name="Otte J."/>
            <person name="Skaloud P."/>
            <person name="Haon M."/>
            <person name="Grisel S."/>
            <person name="Petersen M."/>
            <person name="Berrin J.G."/>
            <person name="Delaux P.M."/>
            <person name="Dal Grande F."/>
            <person name="Keller J."/>
        </authorList>
    </citation>
    <scope>NUCLEOTIDE SEQUENCE [LARGE SCALE GENOMIC DNA]</scope>
    <source>
        <strain evidence="1 2">SAG 2145</strain>
    </source>
</reference>
<keyword evidence="2" id="KW-1185">Reference proteome</keyword>
<gene>
    <name evidence="1" type="ORF">WJX74_005607</name>
</gene>
<comment type="caution">
    <text evidence="1">The sequence shown here is derived from an EMBL/GenBank/DDBJ whole genome shotgun (WGS) entry which is preliminary data.</text>
</comment>
<evidence type="ECO:0000313" key="1">
    <source>
        <dbReference type="EMBL" id="KAK9843009.1"/>
    </source>
</evidence>
<dbReference type="AlphaFoldDB" id="A0AAW1SBR9"/>
<proteinExistence type="predicted"/>